<feature type="transmembrane region" description="Helical" evidence="1">
    <location>
        <begin position="157"/>
        <end position="178"/>
    </location>
</feature>
<dbReference type="EMBL" id="JAUFQU010000001">
    <property type="protein sequence ID" value="MDN3707486.1"/>
    <property type="molecule type" value="Genomic_DNA"/>
</dbReference>
<gene>
    <name evidence="2" type="ORF">QW060_10120</name>
</gene>
<accession>A0ABT8CTL3</accession>
<comment type="caution">
    <text evidence="2">The sequence shown here is derived from an EMBL/GenBank/DDBJ whole genome shotgun (WGS) entry which is preliminary data.</text>
</comment>
<feature type="transmembrane region" description="Helical" evidence="1">
    <location>
        <begin position="190"/>
        <end position="216"/>
    </location>
</feature>
<organism evidence="2 3">
    <name type="scientific">Paenimyroides ceti</name>
    <dbReference type="NCBI Taxonomy" id="395087"/>
    <lineage>
        <taxon>Bacteria</taxon>
        <taxon>Pseudomonadati</taxon>
        <taxon>Bacteroidota</taxon>
        <taxon>Flavobacteriia</taxon>
        <taxon>Flavobacteriales</taxon>
        <taxon>Flavobacteriaceae</taxon>
        <taxon>Paenimyroides</taxon>
    </lineage>
</organism>
<keyword evidence="1" id="KW-1133">Transmembrane helix</keyword>
<proteinExistence type="predicted"/>
<dbReference type="RefSeq" id="WP_290363459.1">
    <property type="nucleotide sequence ID" value="NZ_JAUFQU010000001.1"/>
</dbReference>
<reference evidence="3" key="1">
    <citation type="journal article" date="2019" name="Int. J. Syst. Evol. Microbiol.">
        <title>The Global Catalogue of Microorganisms (GCM) 10K type strain sequencing project: providing services to taxonomists for standard genome sequencing and annotation.</title>
        <authorList>
            <consortium name="The Broad Institute Genomics Platform"/>
            <consortium name="The Broad Institute Genome Sequencing Center for Infectious Disease"/>
            <person name="Wu L."/>
            <person name="Ma J."/>
        </authorList>
    </citation>
    <scope>NUCLEOTIDE SEQUENCE [LARGE SCALE GENOMIC DNA]</scope>
    <source>
        <strain evidence="3">CECT 7184</strain>
    </source>
</reference>
<feature type="transmembrane region" description="Helical" evidence="1">
    <location>
        <begin position="53"/>
        <end position="72"/>
    </location>
</feature>
<keyword evidence="1" id="KW-0812">Transmembrane</keyword>
<keyword evidence="1" id="KW-0472">Membrane</keyword>
<dbReference type="Proteomes" id="UP001242368">
    <property type="component" value="Unassembled WGS sequence"/>
</dbReference>
<evidence type="ECO:0000313" key="3">
    <source>
        <dbReference type="Proteomes" id="UP001242368"/>
    </source>
</evidence>
<name>A0ABT8CTL3_9FLAO</name>
<sequence>MRCSLNGKNYKVMTFQHLFYIPTIFLLGLIFGILLTTNTSTASAEGKMSGKKLGLVFLIFIIVFIITHSFNVPAGSKQVSMLLGGLEIFDKKPIFGSDAVYHYMQSFTEIGIRVYKRFTYTIDFIFPLSMLLFLHTFSKFTLQRVALTKYFFKTVKLLPWIWFGFDMLENATVFYLLTEFPKQHIFVAGSLAWITVVKFALLFLSLLVPALLLLFAKKQRHQH</sequence>
<keyword evidence="3" id="KW-1185">Reference proteome</keyword>
<protein>
    <submittedName>
        <fullName evidence="2">Uncharacterized protein</fullName>
    </submittedName>
</protein>
<evidence type="ECO:0000256" key="1">
    <source>
        <dbReference type="SAM" id="Phobius"/>
    </source>
</evidence>
<evidence type="ECO:0000313" key="2">
    <source>
        <dbReference type="EMBL" id="MDN3707486.1"/>
    </source>
</evidence>
<feature type="transmembrane region" description="Helical" evidence="1">
    <location>
        <begin position="118"/>
        <end position="137"/>
    </location>
</feature>
<feature type="transmembrane region" description="Helical" evidence="1">
    <location>
        <begin position="20"/>
        <end position="41"/>
    </location>
</feature>